<feature type="transmembrane region" description="Helical" evidence="1">
    <location>
        <begin position="7"/>
        <end position="28"/>
    </location>
</feature>
<evidence type="ECO:0000313" key="3">
    <source>
        <dbReference type="Proteomes" id="UP000243374"/>
    </source>
</evidence>
<evidence type="ECO:0000256" key="1">
    <source>
        <dbReference type="SAM" id="Phobius"/>
    </source>
</evidence>
<keyword evidence="1" id="KW-1133">Transmembrane helix</keyword>
<gene>
    <name evidence="2" type="ORF">SAMN04487865_100946</name>
</gene>
<keyword evidence="3" id="KW-1185">Reference proteome</keyword>
<sequence>MRRQDRGLFIVLGLFGFFTIVLGLFLFMNIGKLDLNTRIVEVGHEYSDYYCNIEYFDLEKVTPDKVEQNRQKCTEAVSKLFGTEKAENVKIRYKQH</sequence>
<dbReference type="Proteomes" id="UP000243374">
    <property type="component" value="Unassembled WGS sequence"/>
</dbReference>
<name>A0A662ZBK9_9GAMM</name>
<dbReference type="EMBL" id="FOSF01000009">
    <property type="protein sequence ID" value="SFJ95228.1"/>
    <property type="molecule type" value="Genomic_DNA"/>
</dbReference>
<keyword evidence="1" id="KW-0812">Transmembrane</keyword>
<evidence type="ECO:0000313" key="2">
    <source>
        <dbReference type="EMBL" id="SFJ95228.1"/>
    </source>
</evidence>
<accession>A0A662ZBK9</accession>
<dbReference type="AlphaFoldDB" id="A0A662ZBK9"/>
<protein>
    <submittedName>
        <fullName evidence="2">Uncharacterized protein</fullName>
    </submittedName>
</protein>
<proteinExistence type="predicted"/>
<dbReference type="RefSeq" id="WP_074839710.1">
    <property type="nucleotide sequence ID" value="NZ_CP047056.1"/>
</dbReference>
<keyword evidence="1" id="KW-0472">Membrane</keyword>
<reference evidence="2 3" key="1">
    <citation type="submission" date="2016-10" db="EMBL/GenBank/DDBJ databases">
        <authorList>
            <person name="Varghese N."/>
            <person name="Submissions S."/>
        </authorList>
    </citation>
    <scope>NUCLEOTIDE SEQUENCE [LARGE SCALE GENOMIC DNA]</scope>
    <source>
        <strain evidence="2 3">22B</strain>
    </source>
</reference>
<organism evidence="2 3">
    <name type="scientific">Succinivibrio dextrinosolvens</name>
    <dbReference type="NCBI Taxonomy" id="83771"/>
    <lineage>
        <taxon>Bacteria</taxon>
        <taxon>Pseudomonadati</taxon>
        <taxon>Pseudomonadota</taxon>
        <taxon>Gammaproteobacteria</taxon>
        <taxon>Aeromonadales</taxon>
        <taxon>Succinivibrionaceae</taxon>
        <taxon>Succinivibrio</taxon>
    </lineage>
</organism>
<dbReference type="OrthoDB" id="9878415at2"/>